<dbReference type="InterPro" id="IPR006311">
    <property type="entry name" value="TAT_signal"/>
</dbReference>
<keyword evidence="1" id="KW-0560">Oxidoreductase</keyword>
<evidence type="ECO:0000256" key="1">
    <source>
        <dbReference type="ARBA" id="ARBA00023002"/>
    </source>
</evidence>
<accession>A0ABS0L6V4</accession>
<dbReference type="InterPro" id="IPR023210">
    <property type="entry name" value="NADP_OxRdtase_dom"/>
</dbReference>
<dbReference type="Gene3D" id="3.20.20.100">
    <property type="entry name" value="NADP-dependent oxidoreductase domain"/>
    <property type="match status" value="1"/>
</dbReference>
<dbReference type="PROSITE" id="PS51318">
    <property type="entry name" value="TAT"/>
    <property type="match status" value="1"/>
</dbReference>
<feature type="domain" description="NADP-dependent oxidoreductase" evidence="2">
    <location>
        <begin position="71"/>
        <end position="364"/>
    </location>
</feature>
<protein>
    <submittedName>
        <fullName evidence="3">Aldo/keto reductase</fullName>
    </submittedName>
</protein>
<dbReference type="EMBL" id="JADWYK010000010">
    <property type="protein sequence ID" value="MBG8555092.1"/>
    <property type="molecule type" value="Genomic_DNA"/>
</dbReference>
<dbReference type="Pfam" id="PF00248">
    <property type="entry name" value="Aldo_ket_red"/>
    <property type="match status" value="1"/>
</dbReference>
<dbReference type="InterPro" id="IPR050791">
    <property type="entry name" value="Aldo-Keto_reductase"/>
</dbReference>
<gene>
    <name evidence="3" type="ORF">I5L79_16180</name>
</gene>
<proteinExistence type="predicted"/>
<dbReference type="SUPFAM" id="SSF51430">
    <property type="entry name" value="NAD(P)-linked oxidoreductase"/>
    <property type="match status" value="1"/>
</dbReference>
<keyword evidence="4" id="KW-1185">Reference proteome</keyword>
<name>A0ABS0L6V4_9BACT</name>
<dbReference type="RefSeq" id="WP_196956109.1">
    <property type="nucleotide sequence ID" value="NZ_JADWYK010000010.1"/>
</dbReference>
<evidence type="ECO:0000313" key="4">
    <source>
        <dbReference type="Proteomes" id="UP000601099"/>
    </source>
</evidence>
<evidence type="ECO:0000313" key="3">
    <source>
        <dbReference type="EMBL" id="MBG8555092.1"/>
    </source>
</evidence>
<evidence type="ECO:0000259" key="2">
    <source>
        <dbReference type="Pfam" id="PF00248"/>
    </source>
</evidence>
<organism evidence="3 4">
    <name type="scientific">Hymenobacter guriensis</name>
    <dbReference type="NCBI Taxonomy" id="2793065"/>
    <lineage>
        <taxon>Bacteria</taxon>
        <taxon>Pseudomonadati</taxon>
        <taxon>Bacteroidota</taxon>
        <taxon>Cytophagia</taxon>
        <taxon>Cytophagales</taxon>
        <taxon>Hymenobacteraceae</taxon>
        <taxon>Hymenobacter</taxon>
    </lineage>
</organism>
<dbReference type="PANTHER" id="PTHR43625:SF77">
    <property type="entry name" value="ALDO-KETO REDUCTASE"/>
    <property type="match status" value="1"/>
</dbReference>
<dbReference type="CDD" id="cd19078">
    <property type="entry name" value="AKR_AKR13C1_2"/>
    <property type="match status" value="1"/>
</dbReference>
<dbReference type="InterPro" id="IPR036812">
    <property type="entry name" value="NAD(P)_OxRdtase_dom_sf"/>
</dbReference>
<comment type="caution">
    <text evidence="3">The sequence shown here is derived from an EMBL/GenBank/DDBJ whole genome shotgun (WGS) entry which is preliminary data.</text>
</comment>
<dbReference type="Proteomes" id="UP000601099">
    <property type="component" value="Unassembled WGS sequence"/>
</dbReference>
<reference evidence="3 4" key="1">
    <citation type="submission" date="2020-11" db="EMBL/GenBank/DDBJ databases">
        <title>Hymenobacter sp.</title>
        <authorList>
            <person name="Kim M.K."/>
        </authorList>
    </citation>
    <scope>NUCLEOTIDE SEQUENCE [LARGE SCALE GENOMIC DNA]</scope>
    <source>
        <strain evidence="3 4">BT594</strain>
    </source>
</reference>
<dbReference type="PANTHER" id="PTHR43625">
    <property type="entry name" value="AFLATOXIN B1 ALDEHYDE REDUCTASE"/>
    <property type="match status" value="1"/>
</dbReference>
<sequence>METPPNNDATTGLKRRDILKSGLLLAGVTMLPGGCKTLAAGAAGSSTQSAGQQSSTVKGRRKLGTLEVSSVGLGVQNMSRKYTTEVPNRAQMHDIIRSAYDHGVTLFDAAEAYGPWEVERILGEAVGPFRNKIVIETKFGWNIDQNTGQRLPGLNSRPDHIKLVVENMLKRLRTDRIDLLYQHRVDPAVPIEDVVGALQDLIKQGKVLHYGLSEPGLQTVRRAHAVHPVTAIQNEYSLLWRGPEAEVIPLCQELGIGFVPWSPLGVGFLTGAVDANTRFAPGDIRGIESRFSPENMPGNLAQVELVTRWGTQKQATPAQISLAWLLAQKPFIVPIPGTTQMAHMLENNGADAVRFTADEIGQFNSELAKIQVKGERLPQMVLQFSGVEAAPKARN</sequence>